<evidence type="ECO:0000313" key="6">
    <source>
        <dbReference type="Proteomes" id="UP000825008"/>
    </source>
</evidence>
<accession>A0A9X7WG47</accession>
<dbReference type="EMBL" id="CP080997">
    <property type="protein sequence ID" value="QZA07646.1"/>
    <property type="molecule type" value="Genomic_DNA"/>
</dbReference>
<keyword evidence="2 5" id="KW-0012">Acyltransferase</keyword>
<dbReference type="GO" id="GO:0003841">
    <property type="term" value="F:1-acylglycerol-3-phosphate O-acyltransferase activity"/>
    <property type="evidence" value="ECO:0007669"/>
    <property type="project" value="TreeGrafter"/>
</dbReference>
<feature type="compositionally biased region" description="Basic residues" evidence="3">
    <location>
        <begin position="257"/>
        <end position="268"/>
    </location>
</feature>
<name>A0A9X7WG47_9MYCO</name>
<evidence type="ECO:0000256" key="2">
    <source>
        <dbReference type="ARBA" id="ARBA00023315"/>
    </source>
</evidence>
<dbReference type="RefSeq" id="WP_220695091.1">
    <property type="nucleotide sequence ID" value="NZ_CP080997.1"/>
</dbReference>
<evidence type="ECO:0000256" key="1">
    <source>
        <dbReference type="ARBA" id="ARBA00022679"/>
    </source>
</evidence>
<evidence type="ECO:0000256" key="3">
    <source>
        <dbReference type="SAM" id="MobiDB-lite"/>
    </source>
</evidence>
<sequence length="268" mass="29675">MAEPFFRALEIVVPRLVNANGPQVTIDGLENIPERGGAVLTLNHTSYLDWYPASLAALRRRRRLRFMIKAEMTEVPVVNYVIKHVKLIPVDRSAGAGAYDEAVQRLRQGELVGLNPEATISRSFELREFKTGAARMAHAAGVPLIPVIVWGIHRVWTKDHPKHLWRNNIPVLAKIGEPMAASADVAATTAELRNTMAAMLEEAQLEYPHPAGAHWVPRRLGGGAPTMAEALEMRAAELAERERKRMEQAQAQAQGGRLRRALAGRSSR</sequence>
<dbReference type="AlphaFoldDB" id="A0A9X7WG47"/>
<dbReference type="KEGG" id="mher:K3U94_22540"/>
<protein>
    <submittedName>
        <fullName evidence="5">1-acyl-sn-glycerol-3-phosphate acyltransferase</fullName>
    </submittedName>
</protein>
<evidence type="ECO:0000313" key="5">
    <source>
        <dbReference type="EMBL" id="QZA07646.1"/>
    </source>
</evidence>
<proteinExistence type="predicted"/>
<dbReference type="InterPro" id="IPR002123">
    <property type="entry name" value="Plipid/glycerol_acylTrfase"/>
</dbReference>
<dbReference type="Proteomes" id="UP000825008">
    <property type="component" value="Chromosome"/>
</dbReference>
<dbReference type="GO" id="GO:0005886">
    <property type="term" value="C:plasma membrane"/>
    <property type="evidence" value="ECO:0007669"/>
    <property type="project" value="TreeGrafter"/>
</dbReference>
<feature type="region of interest" description="Disordered" evidence="3">
    <location>
        <begin position="240"/>
        <end position="268"/>
    </location>
</feature>
<keyword evidence="1" id="KW-0808">Transferase</keyword>
<dbReference type="PANTHER" id="PTHR10434:SF55">
    <property type="entry name" value="POSSIBLE ACYLTRANSFERASE"/>
    <property type="match status" value="1"/>
</dbReference>
<dbReference type="PANTHER" id="PTHR10434">
    <property type="entry name" value="1-ACYL-SN-GLYCEROL-3-PHOSPHATE ACYLTRANSFERASE"/>
    <property type="match status" value="1"/>
</dbReference>
<dbReference type="SUPFAM" id="SSF69593">
    <property type="entry name" value="Glycerol-3-phosphate (1)-acyltransferase"/>
    <property type="match status" value="1"/>
</dbReference>
<dbReference type="GO" id="GO:0006654">
    <property type="term" value="P:phosphatidic acid biosynthetic process"/>
    <property type="evidence" value="ECO:0007669"/>
    <property type="project" value="TreeGrafter"/>
</dbReference>
<dbReference type="Pfam" id="PF01553">
    <property type="entry name" value="Acyltransferase"/>
    <property type="match status" value="1"/>
</dbReference>
<dbReference type="SMART" id="SM00563">
    <property type="entry name" value="PlsC"/>
    <property type="match status" value="1"/>
</dbReference>
<gene>
    <name evidence="5" type="ORF">K3U94_22540</name>
</gene>
<dbReference type="CDD" id="cd07989">
    <property type="entry name" value="LPLAT_AGPAT-like"/>
    <property type="match status" value="1"/>
</dbReference>
<organism evidence="5 6">
    <name type="scientific">Mycolicibacter heraklionensis</name>
    <dbReference type="NCBI Taxonomy" id="512402"/>
    <lineage>
        <taxon>Bacteria</taxon>
        <taxon>Bacillati</taxon>
        <taxon>Actinomycetota</taxon>
        <taxon>Actinomycetes</taxon>
        <taxon>Mycobacteriales</taxon>
        <taxon>Mycobacteriaceae</taxon>
        <taxon>Mycolicibacter</taxon>
    </lineage>
</organism>
<reference evidence="5" key="1">
    <citation type="submission" date="2021-08" db="EMBL/GenBank/DDBJ databases">
        <title>Whole genome sequencing of non-tuberculosis mycobacteria type-strains.</title>
        <authorList>
            <person name="Igarashi Y."/>
            <person name="Osugi A."/>
            <person name="Mitarai S."/>
        </authorList>
    </citation>
    <scope>NUCLEOTIDE SEQUENCE</scope>
    <source>
        <strain evidence="5">JCM 30995</strain>
    </source>
</reference>
<feature type="domain" description="Phospholipid/glycerol acyltransferase" evidence="4">
    <location>
        <begin position="38"/>
        <end position="152"/>
    </location>
</feature>
<evidence type="ECO:0000259" key="4">
    <source>
        <dbReference type="SMART" id="SM00563"/>
    </source>
</evidence>